<accession>A0A9D3MHC2</accession>
<dbReference type="AlphaFoldDB" id="A0A9D3MHC2"/>
<keyword evidence="8" id="KW-1185">Reference proteome</keyword>
<dbReference type="InterPro" id="IPR051435">
    <property type="entry name" value="RING_finger_E3_ubiq-ligases"/>
</dbReference>
<dbReference type="PROSITE" id="PS00518">
    <property type="entry name" value="ZF_RING_1"/>
    <property type="match status" value="1"/>
</dbReference>
<dbReference type="PANTHER" id="PTHR22791:SF31">
    <property type="entry name" value="IM:7152348"/>
    <property type="match status" value="1"/>
</dbReference>
<evidence type="ECO:0000256" key="5">
    <source>
        <dbReference type="SAM" id="MobiDB-lite"/>
    </source>
</evidence>
<protein>
    <recommendedName>
        <fullName evidence="6">RING-type domain-containing protein</fullName>
    </recommendedName>
</protein>
<dbReference type="GO" id="GO:0008270">
    <property type="term" value="F:zinc ion binding"/>
    <property type="evidence" value="ECO:0007669"/>
    <property type="project" value="UniProtKB-KW"/>
</dbReference>
<keyword evidence="2 4" id="KW-0863">Zinc-finger</keyword>
<dbReference type="GO" id="GO:0061630">
    <property type="term" value="F:ubiquitin protein ligase activity"/>
    <property type="evidence" value="ECO:0007669"/>
    <property type="project" value="TreeGrafter"/>
</dbReference>
<keyword evidence="1" id="KW-0479">Metal-binding</keyword>
<evidence type="ECO:0000259" key="6">
    <source>
        <dbReference type="PROSITE" id="PS50089"/>
    </source>
</evidence>
<dbReference type="OrthoDB" id="6106880at2759"/>
<dbReference type="PROSITE" id="PS50089">
    <property type="entry name" value="ZF_RING_2"/>
    <property type="match status" value="1"/>
</dbReference>
<dbReference type="GO" id="GO:0016567">
    <property type="term" value="P:protein ubiquitination"/>
    <property type="evidence" value="ECO:0007669"/>
    <property type="project" value="TreeGrafter"/>
</dbReference>
<dbReference type="InterPro" id="IPR013083">
    <property type="entry name" value="Znf_RING/FYVE/PHD"/>
</dbReference>
<evidence type="ECO:0000256" key="3">
    <source>
        <dbReference type="ARBA" id="ARBA00022833"/>
    </source>
</evidence>
<dbReference type="Gene3D" id="3.30.40.10">
    <property type="entry name" value="Zinc/RING finger domain, C3HC4 (zinc finger)"/>
    <property type="match status" value="1"/>
</dbReference>
<feature type="domain" description="RING-type" evidence="6">
    <location>
        <begin position="10"/>
        <end position="57"/>
    </location>
</feature>
<dbReference type="EMBL" id="JAFIRN010000006">
    <property type="protein sequence ID" value="KAG5847270.1"/>
    <property type="molecule type" value="Genomic_DNA"/>
</dbReference>
<name>A0A9D3MHC2_ANGAN</name>
<organism evidence="7 8">
    <name type="scientific">Anguilla anguilla</name>
    <name type="common">European freshwater eel</name>
    <name type="synonym">Muraena anguilla</name>
    <dbReference type="NCBI Taxonomy" id="7936"/>
    <lineage>
        <taxon>Eukaryota</taxon>
        <taxon>Metazoa</taxon>
        <taxon>Chordata</taxon>
        <taxon>Craniata</taxon>
        <taxon>Vertebrata</taxon>
        <taxon>Euteleostomi</taxon>
        <taxon>Actinopterygii</taxon>
        <taxon>Neopterygii</taxon>
        <taxon>Teleostei</taxon>
        <taxon>Anguilliformes</taxon>
        <taxon>Anguillidae</taxon>
        <taxon>Anguilla</taxon>
    </lineage>
</organism>
<comment type="caution">
    <text evidence="7">The sequence shown here is derived from an EMBL/GenBank/DDBJ whole genome shotgun (WGS) entry which is preliminary data.</text>
</comment>
<dbReference type="InterPro" id="IPR001841">
    <property type="entry name" value="Znf_RING"/>
</dbReference>
<evidence type="ECO:0000256" key="1">
    <source>
        <dbReference type="ARBA" id="ARBA00022723"/>
    </source>
</evidence>
<feature type="region of interest" description="Disordered" evidence="5">
    <location>
        <begin position="83"/>
        <end position="116"/>
    </location>
</feature>
<dbReference type="InterPro" id="IPR017907">
    <property type="entry name" value="Znf_RING_CS"/>
</dbReference>
<feature type="compositionally biased region" description="Polar residues" evidence="5">
    <location>
        <begin position="102"/>
        <end position="116"/>
    </location>
</feature>
<dbReference type="SUPFAM" id="SSF57850">
    <property type="entry name" value="RING/U-box"/>
    <property type="match status" value="1"/>
</dbReference>
<evidence type="ECO:0000256" key="2">
    <source>
        <dbReference type="ARBA" id="ARBA00022771"/>
    </source>
</evidence>
<evidence type="ECO:0000256" key="4">
    <source>
        <dbReference type="PROSITE-ProRule" id="PRU00175"/>
    </source>
</evidence>
<dbReference type="Pfam" id="PF14634">
    <property type="entry name" value="zf-RING_5"/>
    <property type="match status" value="1"/>
</dbReference>
<dbReference type="OMA" id="LEGVIYT"/>
<gene>
    <name evidence="7" type="ORF">ANANG_G00124220</name>
</gene>
<evidence type="ECO:0000313" key="8">
    <source>
        <dbReference type="Proteomes" id="UP001044222"/>
    </source>
</evidence>
<sequence>MVVCEEDRECGVCYQAYTRSERVPRLLHCSHVLCTLCLERMSRALSSLLAVRCPFCRWTTCVGPNLSLQEGLWVHTELWDQISEHEDKNEEEREEEEEEKSQGQATRQVQLTQQSKWSSLKSYKLHLEVPPILKRLSNNLQRTFQISHQTCSTS</sequence>
<dbReference type="SMART" id="SM00184">
    <property type="entry name" value="RING"/>
    <property type="match status" value="1"/>
</dbReference>
<keyword evidence="3" id="KW-0862">Zinc</keyword>
<reference evidence="7" key="1">
    <citation type="submission" date="2021-01" db="EMBL/GenBank/DDBJ databases">
        <title>A chromosome-scale assembly of European eel, Anguilla anguilla.</title>
        <authorList>
            <person name="Henkel C."/>
            <person name="Jong-Raadsen S.A."/>
            <person name="Dufour S."/>
            <person name="Weltzien F.-A."/>
            <person name="Palstra A.P."/>
            <person name="Pelster B."/>
            <person name="Spaink H.P."/>
            <person name="Van Den Thillart G.E."/>
            <person name="Jansen H."/>
            <person name="Zahm M."/>
            <person name="Klopp C."/>
            <person name="Cedric C."/>
            <person name="Louis A."/>
            <person name="Berthelot C."/>
            <person name="Parey E."/>
            <person name="Roest Crollius H."/>
            <person name="Montfort J."/>
            <person name="Robinson-Rechavi M."/>
            <person name="Bucao C."/>
            <person name="Bouchez O."/>
            <person name="Gislard M."/>
            <person name="Lluch J."/>
            <person name="Milhes M."/>
            <person name="Lampietro C."/>
            <person name="Lopez Roques C."/>
            <person name="Donnadieu C."/>
            <person name="Braasch I."/>
            <person name="Desvignes T."/>
            <person name="Postlethwait J."/>
            <person name="Bobe J."/>
            <person name="Guiguen Y."/>
            <person name="Dirks R."/>
        </authorList>
    </citation>
    <scope>NUCLEOTIDE SEQUENCE</scope>
    <source>
        <strain evidence="7">Tag_6206</strain>
        <tissue evidence="7">Liver</tissue>
    </source>
</reference>
<dbReference type="Proteomes" id="UP001044222">
    <property type="component" value="Chromosome 6"/>
</dbReference>
<evidence type="ECO:0000313" key="7">
    <source>
        <dbReference type="EMBL" id="KAG5847270.1"/>
    </source>
</evidence>
<proteinExistence type="predicted"/>
<dbReference type="PANTHER" id="PTHR22791">
    <property type="entry name" value="RING-TYPE DOMAIN-CONTAINING PROTEIN"/>
    <property type="match status" value="1"/>
</dbReference>